<dbReference type="InParanoid" id="A0A0C2WIR0"/>
<dbReference type="EMBL" id="KN818416">
    <property type="protein sequence ID" value="KIL56531.1"/>
    <property type="molecule type" value="Genomic_DNA"/>
</dbReference>
<dbReference type="Proteomes" id="UP000054549">
    <property type="component" value="Unassembled WGS sequence"/>
</dbReference>
<proteinExistence type="predicted"/>
<evidence type="ECO:0000313" key="3">
    <source>
        <dbReference type="Proteomes" id="UP000054549"/>
    </source>
</evidence>
<organism evidence="2 3">
    <name type="scientific">Amanita muscaria (strain Koide BX008)</name>
    <dbReference type="NCBI Taxonomy" id="946122"/>
    <lineage>
        <taxon>Eukaryota</taxon>
        <taxon>Fungi</taxon>
        <taxon>Dikarya</taxon>
        <taxon>Basidiomycota</taxon>
        <taxon>Agaricomycotina</taxon>
        <taxon>Agaricomycetes</taxon>
        <taxon>Agaricomycetidae</taxon>
        <taxon>Agaricales</taxon>
        <taxon>Pluteineae</taxon>
        <taxon>Amanitaceae</taxon>
        <taxon>Amanita</taxon>
    </lineage>
</organism>
<evidence type="ECO:0000256" key="1">
    <source>
        <dbReference type="SAM" id="MobiDB-lite"/>
    </source>
</evidence>
<dbReference type="AlphaFoldDB" id="A0A0C2WIR0"/>
<feature type="region of interest" description="Disordered" evidence="1">
    <location>
        <begin position="1"/>
        <end position="22"/>
    </location>
</feature>
<gene>
    <name evidence="2" type="ORF">M378DRAFT_172607</name>
</gene>
<dbReference type="HOGENOM" id="CLU_3086756_0_0_1"/>
<name>A0A0C2WIR0_AMAMK</name>
<reference evidence="2 3" key="1">
    <citation type="submission" date="2014-04" db="EMBL/GenBank/DDBJ databases">
        <title>Evolutionary Origins and Diversification of the Mycorrhizal Mutualists.</title>
        <authorList>
            <consortium name="DOE Joint Genome Institute"/>
            <consortium name="Mycorrhizal Genomics Consortium"/>
            <person name="Kohler A."/>
            <person name="Kuo A."/>
            <person name="Nagy L.G."/>
            <person name="Floudas D."/>
            <person name="Copeland A."/>
            <person name="Barry K.W."/>
            <person name="Cichocki N."/>
            <person name="Veneault-Fourrey C."/>
            <person name="LaButti K."/>
            <person name="Lindquist E.A."/>
            <person name="Lipzen A."/>
            <person name="Lundell T."/>
            <person name="Morin E."/>
            <person name="Murat C."/>
            <person name="Riley R."/>
            <person name="Ohm R."/>
            <person name="Sun H."/>
            <person name="Tunlid A."/>
            <person name="Henrissat B."/>
            <person name="Grigoriev I.V."/>
            <person name="Hibbett D.S."/>
            <person name="Martin F."/>
        </authorList>
    </citation>
    <scope>NUCLEOTIDE SEQUENCE [LARGE SCALE GENOMIC DNA]</scope>
    <source>
        <strain evidence="2 3">Koide BX008</strain>
    </source>
</reference>
<accession>A0A0C2WIR0</accession>
<keyword evidence="3" id="KW-1185">Reference proteome</keyword>
<evidence type="ECO:0000313" key="2">
    <source>
        <dbReference type="EMBL" id="KIL56531.1"/>
    </source>
</evidence>
<feature type="compositionally biased region" description="Polar residues" evidence="1">
    <location>
        <begin position="7"/>
        <end position="16"/>
    </location>
</feature>
<sequence length="61" mass="6937">MTRRFHTSTPTPNSHHGPTHALPIHPVLRELDTLHTPGDIWTSCYCFKVEETVDMKRVALG</sequence>
<protein>
    <submittedName>
        <fullName evidence="2">Uncharacterized protein</fullName>
    </submittedName>
</protein>